<dbReference type="SUPFAM" id="SSF52402">
    <property type="entry name" value="Adenine nucleotide alpha hydrolases-like"/>
    <property type="match status" value="1"/>
</dbReference>
<dbReference type="InterPro" id="IPR006175">
    <property type="entry name" value="YjgF/YER057c/UK114"/>
</dbReference>
<sequence>MKIVALISGGKDSCYNMMQCVANGHEIVALANLRPPNQSGKGHDAIHYYSECMDLPLYRREILGGSILQGSDYTVTANDETEDLFMLLSEVLENHPDVKGVSVGAILSNYQRVRVEHVCNRLGLTSFAYLWRRDQKELLYEMANAGVNAILIKVAAIGLKPMHLGKSIGQMYPFLCKMNDMYDLHICGEGGEYETFTIDCPLFKKRIVVDETETIIHSDDAFAQVAYLKFKKCSVIQKTSEETDMCNTVIQDWKNWDLYQDIITCVDSQDTSIIQPELKTVCLENIKREQCATTDLFPFVAISGTTAYETQNSFDSIEEETEACMKAVQEKLAQRDLSWKDVVTVNVLVRDMNDFGRINAIYKNFFDINPSPRALIGAHLKSPCNLKIDVVAIKAQDNVKRDTMHVQGISYWAPANIGPYSQSVITQGHAFIAGQIGLVPNTLELPSPKSFADEAALSLRNLETIASVLGLPLKSHVALCYCYVSSPNYLPLAEAAWNTYMNNQTPPTVYAAVPALPKGAMVEWQVVLSAPLPVSDSDDSDEEGINKLDSLNLTQEPFNTNTGSRVSIRKQMTTIVAQLTGTKDVFTDIVSSLSKSLEQSGKRWKDVLSVRVYYCNTLFLDDTIATNYLVSELAKITESVPSITSVAVDALGSHANSALACSMHIL</sequence>
<dbReference type="Pfam" id="PF01902">
    <property type="entry name" value="Diphthami_syn_2"/>
    <property type="match status" value="1"/>
</dbReference>
<dbReference type="CDD" id="cd06156">
    <property type="entry name" value="eu_AANH_C_2"/>
    <property type="match status" value="1"/>
</dbReference>
<dbReference type="InterPro" id="IPR014729">
    <property type="entry name" value="Rossmann-like_a/b/a_fold"/>
</dbReference>
<evidence type="ECO:0000256" key="7">
    <source>
        <dbReference type="ARBA" id="ARBA00029814"/>
    </source>
</evidence>
<reference evidence="11 12" key="1">
    <citation type="journal article" date="2018" name="G3 (Bethesda)">
        <title>Phylogenetic and Phylogenomic Definition of Rhizopus Species.</title>
        <authorList>
            <person name="Gryganskyi A.P."/>
            <person name="Golan J."/>
            <person name="Dolatabadi S."/>
            <person name="Mondo S."/>
            <person name="Robb S."/>
            <person name="Idnurm A."/>
            <person name="Muszewska A."/>
            <person name="Steczkiewicz K."/>
            <person name="Masonjones S."/>
            <person name="Liao H.L."/>
            <person name="Gajdeczka M.T."/>
            <person name="Anike F."/>
            <person name="Vuek A."/>
            <person name="Anishchenko I.M."/>
            <person name="Voigt K."/>
            <person name="de Hoog G.S."/>
            <person name="Smith M.E."/>
            <person name="Heitman J."/>
            <person name="Vilgalys R."/>
            <person name="Stajich J.E."/>
        </authorList>
    </citation>
    <scope>NUCLEOTIDE SEQUENCE [LARGE SCALE GENOMIC DNA]</scope>
    <source>
        <strain evidence="11 12">LSU 92-RS-03</strain>
    </source>
</reference>
<dbReference type="GO" id="GO:0017183">
    <property type="term" value="P:protein histidyl modification to diphthamide"/>
    <property type="evidence" value="ECO:0007669"/>
    <property type="project" value="TreeGrafter"/>
</dbReference>
<dbReference type="FunFam" id="3.90.1490.10:FF:000001">
    <property type="entry name" value="Diphthine--ammonia ligase"/>
    <property type="match status" value="1"/>
</dbReference>
<comment type="pathway">
    <text evidence="1">Protein modification; peptidyl-diphthamide biosynthesis.</text>
</comment>
<protein>
    <recommendedName>
        <fullName evidence="3">Diphthine--ammonia ligase</fullName>
        <ecNumber evidence="2">6.3.1.14</ecNumber>
    </recommendedName>
    <alternativeName>
        <fullName evidence="7">Diphthamide synthase</fullName>
    </alternativeName>
    <alternativeName>
        <fullName evidence="8">Diphthamide synthetase</fullName>
    </alternativeName>
</protein>
<dbReference type="InterPro" id="IPR002761">
    <property type="entry name" value="Diphthami_syn_dom"/>
</dbReference>
<keyword evidence="4" id="KW-0436">Ligase</keyword>
<dbReference type="PANTHER" id="PTHR12196">
    <property type="entry name" value="DOMAIN OF UNKNOWN FUNCTION 71 DUF71 -CONTAINING PROTEIN"/>
    <property type="match status" value="1"/>
</dbReference>
<organism evidence="11 12">
    <name type="scientific">Rhizopus stolonifer</name>
    <name type="common">Rhizopus nigricans</name>
    <dbReference type="NCBI Taxonomy" id="4846"/>
    <lineage>
        <taxon>Eukaryota</taxon>
        <taxon>Fungi</taxon>
        <taxon>Fungi incertae sedis</taxon>
        <taxon>Mucoromycota</taxon>
        <taxon>Mucoromycotina</taxon>
        <taxon>Mucoromycetes</taxon>
        <taxon>Mucorales</taxon>
        <taxon>Mucorineae</taxon>
        <taxon>Rhizopodaceae</taxon>
        <taxon>Rhizopus</taxon>
    </lineage>
</organism>
<dbReference type="OrthoDB" id="686384at2759"/>
<evidence type="ECO:0000313" key="11">
    <source>
        <dbReference type="EMBL" id="RCI03262.1"/>
    </source>
</evidence>
<dbReference type="PANTHER" id="PTHR12196:SF2">
    <property type="entry name" value="DIPHTHINE--AMMONIA LIGASE"/>
    <property type="match status" value="1"/>
</dbReference>
<keyword evidence="12" id="KW-1185">Reference proteome</keyword>
<dbReference type="InterPro" id="IPR035959">
    <property type="entry name" value="RutC-like_sf"/>
</dbReference>
<dbReference type="GO" id="GO:0017178">
    <property type="term" value="F:diphthine-ammonia ligase activity"/>
    <property type="evidence" value="ECO:0007669"/>
    <property type="project" value="UniProtKB-EC"/>
</dbReference>
<evidence type="ECO:0000259" key="10">
    <source>
        <dbReference type="Pfam" id="PF01902"/>
    </source>
</evidence>
<accession>A0A367KN43</accession>
<proteinExistence type="predicted"/>
<dbReference type="STRING" id="4846.A0A367KN43"/>
<evidence type="ECO:0000256" key="1">
    <source>
        <dbReference type="ARBA" id="ARBA00005156"/>
    </source>
</evidence>
<evidence type="ECO:0000256" key="2">
    <source>
        <dbReference type="ARBA" id="ARBA00012089"/>
    </source>
</evidence>
<evidence type="ECO:0000313" key="12">
    <source>
        <dbReference type="Proteomes" id="UP000253551"/>
    </source>
</evidence>
<dbReference type="Pfam" id="PF01042">
    <property type="entry name" value="Ribonuc_L-PSP"/>
    <property type="match status" value="2"/>
</dbReference>
<dbReference type="EC" id="6.3.1.14" evidence="2"/>
<evidence type="ECO:0000256" key="8">
    <source>
        <dbReference type="ARBA" id="ARBA00031552"/>
    </source>
</evidence>
<name>A0A367KN43_RHIST</name>
<dbReference type="EMBL" id="PJQM01001085">
    <property type="protein sequence ID" value="RCI03262.1"/>
    <property type="molecule type" value="Genomic_DNA"/>
</dbReference>
<dbReference type="SUPFAM" id="SSF55298">
    <property type="entry name" value="YjgF-like"/>
    <property type="match status" value="2"/>
</dbReference>
<dbReference type="InterPro" id="IPR030662">
    <property type="entry name" value="DPH6/MJ0570"/>
</dbReference>
<dbReference type="FunFam" id="3.40.50.620:FF:000145">
    <property type="entry name" value="ATP-binding domain containing protein"/>
    <property type="match status" value="1"/>
</dbReference>
<evidence type="ECO:0000256" key="5">
    <source>
        <dbReference type="ARBA" id="ARBA00022741"/>
    </source>
</evidence>
<keyword evidence="6" id="KW-0067">ATP-binding</keyword>
<dbReference type="Proteomes" id="UP000253551">
    <property type="component" value="Unassembled WGS sequence"/>
</dbReference>
<comment type="caution">
    <text evidence="11">The sequence shown here is derived from an EMBL/GenBank/DDBJ whole genome shotgun (WGS) entry which is preliminary data.</text>
</comment>
<dbReference type="NCBIfam" id="TIGR00290">
    <property type="entry name" value="MJ0570_dom"/>
    <property type="match status" value="1"/>
</dbReference>
<gene>
    <name evidence="11" type="primary">ATPBD4</name>
    <name evidence="11" type="ORF">CU098_009026</name>
</gene>
<feature type="domain" description="Diphthamide synthase" evidence="10">
    <location>
        <begin position="1"/>
        <end position="226"/>
    </location>
</feature>
<dbReference type="Gene3D" id="3.90.1490.10">
    <property type="entry name" value="putative n-type atp pyrophosphatase, domain 2"/>
    <property type="match status" value="1"/>
</dbReference>
<dbReference type="Gene3D" id="3.40.50.620">
    <property type="entry name" value="HUPs"/>
    <property type="match status" value="1"/>
</dbReference>
<dbReference type="CDD" id="cd01994">
    <property type="entry name" value="AANH_PF0828-like"/>
    <property type="match status" value="1"/>
</dbReference>
<dbReference type="Gene3D" id="3.30.1330.40">
    <property type="entry name" value="RutC-like"/>
    <property type="match status" value="2"/>
</dbReference>
<keyword evidence="5" id="KW-0547">Nucleotide-binding</keyword>
<dbReference type="AlphaFoldDB" id="A0A367KN43"/>
<evidence type="ECO:0000256" key="6">
    <source>
        <dbReference type="ARBA" id="ARBA00022840"/>
    </source>
</evidence>
<dbReference type="GO" id="GO:0005524">
    <property type="term" value="F:ATP binding"/>
    <property type="evidence" value="ECO:0007669"/>
    <property type="project" value="UniProtKB-KW"/>
</dbReference>
<comment type="catalytic activity">
    <reaction evidence="9">
        <text>diphthine-[translation elongation factor 2] + NH4(+) + ATP = diphthamide-[translation elongation factor 2] + AMP + diphosphate + H(+)</text>
        <dbReference type="Rhea" id="RHEA:19753"/>
        <dbReference type="Rhea" id="RHEA-COMP:10172"/>
        <dbReference type="Rhea" id="RHEA-COMP:10174"/>
        <dbReference type="ChEBI" id="CHEBI:15378"/>
        <dbReference type="ChEBI" id="CHEBI:16692"/>
        <dbReference type="ChEBI" id="CHEBI:28938"/>
        <dbReference type="ChEBI" id="CHEBI:30616"/>
        <dbReference type="ChEBI" id="CHEBI:33019"/>
        <dbReference type="ChEBI" id="CHEBI:82696"/>
        <dbReference type="ChEBI" id="CHEBI:456215"/>
        <dbReference type="EC" id="6.3.1.14"/>
    </reaction>
</comment>
<evidence type="ECO:0000256" key="9">
    <source>
        <dbReference type="ARBA" id="ARBA00048108"/>
    </source>
</evidence>
<evidence type="ECO:0000256" key="3">
    <source>
        <dbReference type="ARBA" id="ARBA00018426"/>
    </source>
</evidence>
<evidence type="ECO:0000256" key="4">
    <source>
        <dbReference type="ARBA" id="ARBA00022598"/>
    </source>
</evidence>